<protein>
    <submittedName>
        <fullName evidence="1">MACPF domain-containing protein CAD1-like</fullName>
    </submittedName>
</protein>
<dbReference type="PANTHER" id="PTHR33199:SF15">
    <property type="entry name" value="MACPF DOMAIN-CONTAINING PROTEIN CAD1-LIKE"/>
    <property type="match status" value="1"/>
</dbReference>
<sequence>MTFLPIISLLDGIHGKDHLTRSITLYLEYKPPIEELRYFLEFQIPRIWAPVRENFPGHQRKEPVCPSLQFSIMGQKLHVSQEQVRRKDPQCRYRSISGIGRFRIGTCQTVSVSAVLDRYRPILQTMVFSPLNFKREPAMYPGPALGISSELGLQYSYRCAQVARTRRARQPLVRACEVEELLPCQYSPHRGQGFFHWGPWEFGRESSHWSSAWSLGFWIQKCAVLETPLLQVARLHRKEELVGPQPGCNFESRRLESQLEGRGEVCKARGHVRDG</sequence>
<accession>A0AAX6E3T6</accession>
<dbReference type="Proteomes" id="UP001140949">
    <property type="component" value="Unassembled WGS sequence"/>
</dbReference>
<dbReference type="PANTHER" id="PTHR33199">
    <property type="entry name" value="MACPF DOMAIN-CONTAINING PROTEIN CAD1"/>
    <property type="match status" value="1"/>
</dbReference>
<dbReference type="EMBL" id="JANAVB010040218">
    <property type="protein sequence ID" value="KAJ6798757.1"/>
    <property type="molecule type" value="Genomic_DNA"/>
</dbReference>
<gene>
    <name evidence="1" type="ORF">M6B38_210830</name>
</gene>
<dbReference type="GO" id="GO:0009626">
    <property type="term" value="P:plant-type hypersensitive response"/>
    <property type="evidence" value="ECO:0007669"/>
    <property type="project" value="TreeGrafter"/>
</dbReference>
<dbReference type="InterPro" id="IPR044663">
    <property type="entry name" value="CAD1/NSL1-like"/>
</dbReference>
<keyword evidence="2" id="KW-1185">Reference proteome</keyword>
<dbReference type="GO" id="GO:0005886">
    <property type="term" value="C:plasma membrane"/>
    <property type="evidence" value="ECO:0007669"/>
    <property type="project" value="TreeGrafter"/>
</dbReference>
<organism evidence="1 2">
    <name type="scientific">Iris pallida</name>
    <name type="common">Sweet iris</name>
    <dbReference type="NCBI Taxonomy" id="29817"/>
    <lineage>
        <taxon>Eukaryota</taxon>
        <taxon>Viridiplantae</taxon>
        <taxon>Streptophyta</taxon>
        <taxon>Embryophyta</taxon>
        <taxon>Tracheophyta</taxon>
        <taxon>Spermatophyta</taxon>
        <taxon>Magnoliopsida</taxon>
        <taxon>Liliopsida</taxon>
        <taxon>Asparagales</taxon>
        <taxon>Iridaceae</taxon>
        <taxon>Iridoideae</taxon>
        <taxon>Irideae</taxon>
        <taxon>Iris</taxon>
    </lineage>
</organism>
<reference evidence="1" key="2">
    <citation type="submission" date="2023-04" db="EMBL/GenBank/DDBJ databases">
        <authorList>
            <person name="Bruccoleri R.E."/>
            <person name="Oakeley E.J."/>
            <person name="Faust A.-M."/>
            <person name="Dessus-Babus S."/>
            <person name="Altorfer M."/>
            <person name="Burckhardt D."/>
            <person name="Oertli M."/>
            <person name="Naumann U."/>
            <person name="Petersen F."/>
            <person name="Wong J."/>
        </authorList>
    </citation>
    <scope>NUCLEOTIDE SEQUENCE</scope>
    <source>
        <strain evidence="1">GSM-AAB239-AS_SAM_17_03QT</strain>
        <tissue evidence="1">Leaf</tissue>
    </source>
</reference>
<reference evidence="1" key="1">
    <citation type="journal article" date="2023" name="GigaByte">
        <title>Genome assembly of the bearded iris, Iris pallida Lam.</title>
        <authorList>
            <person name="Bruccoleri R.E."/>
            <person name="Oakeley E.J."/>
            <person name="Faust A.M.E."/>
            <person name="Altorfer M."/>
            <person name="Dessus-Babus S."/>
            <person name="Burckhardt D."/>
            <person name="Oertli M."/>
            <person name="Naumann U."/>
            <person name="Petersen F."/>
            <person name="Wong J."/>
        </authorList>
    </citation>
    <scope>NUCLEOTIDE SEQUENCE</scope>
    <source>
        <strain evidence="1">GSM-AAB239-AS_SAM_17_03QT</strain>
    </source>
</reference>
<comment type="caution">
    <text evidence="1">The sequence shown here is derived from an EMBL/GenBank/DDBJ whole genome shotgun (WGS) entry which is preliminary data.</text>
</comment>
<dbReference type="GO" id="GO:2000031">
    <property type="term" value="P:regulation of salicylic acid mediated signaling pathway"/>
    <property type="evidence" value="ECO:0007669"/>
    <property type="project" value="InterPro"/>
</dbReference>
<evidence type="ECO:0000313" key="2">
    <source>
        <dbReference type="Proteomes" id="UP001140949"/>
    </source>
</evidence>
<evidence type="ECO:0000313" key="1">
    <source>
        <dbReference type="EMBL" id="KAJ6798757.1"/>
    </source>
</evidence>
<name>A0AAX6E3T6_IRIPA</name>
<dbReference type="AlphaFoldDB" id="A0AAX6E3T6"/>
<proteinExistence type="predicted"/>